<dbReference type="PANTHER" id="PTHR43133">
    <property type="entry name" value="RNA POLYMERASE ECF-TYPE SIGMA FACTO"/>
    <property type="match status" value="1"/>
</dbReference>
<dbReference type="InterPro" id="IPR014284">
    <property type="entry name" value="RNA_pol_sigma-70_dom"/>
</dbReference>
<dbReference type="InterPro" id="IPR036388">
    <property type="entry name" value="WH-like_DNA-bd_sf"/>
</dbReference>
<keyword evidence="4" id="KW-0238">DNA-binding</keyword>
<evidence type="ECO:0000313" key="8">
    <source>
        <dbReference type="EMBL" id="MDP9792685.1"/>
    </source>
</evidence>
<dbReference type="InterPro" id="IPR007627">
    <property type="entry name" value="RNA_pol_sigma70_r2"/>
</dbReference>
<keyword evidence="9" id="KW-1185">Reference proteome</keyword>
<dbReference type="EMBL" id="JAUSRA010000001">
    <property type="protein sequence ID" value="MDP9792685.1"/>
    <property type="molecule type" value="Genomic_DNA"/>
</dbReference>
<dbReference type="InterPro" id="IPR013324">
    <property type="entry name" value="RNA_pol_sigma_r3/r4-like"/>
</dbReference>
<name>A0ABT9MMS1_9ACTN</name>
<evidence type="ECO:0000259" key="6">
    <source>
        <dbReference type="Pfam" id="PF04542"/>
    </source>
</evidence>
<evidence type="ECO:0000256" key="4">
    <source>
        <dbReference type="ARBA" id="ARBA00023125"/>
    </source>
</evidence>
<keyword evidence="3" id="KW-0731">Sigma factor</keyword>
<sequence>MTVDGERDVLVRHLYDEYGDPLMKFLTRLTSERQHAEDLLQETMLRAWRHSDSLPEGWESRRRWLFTVARRLAIDAARFRRKRPSEVGALDLTRMPADRDEAEAVVAKHTVRGALPRLSEAHRTVLVALFHQGLSRAELAAALDVPEGTIKSRTHYALRALRDLVESQ</sequence>
<dbReference type="Gene3D" id="1.10.10.10">
    <property type="entry name" value="Winged helix-like DNA-binding domain superfamily/Winged helix DNA-binding domain"/>
    <property type="match status" value="1"/>
</dbReference>
<dbReference type="InterPro" id="IPR007630">
    <property type="entry name" value="RNA_pol_sigma70_r4"/>
</dbReference>
<dbReference type="Pfam" id="PF04545">
    <property type="entry name" value="Sigma70_r4"/>
    <property type="match status" value="1"/>
</dbReference>
<protein>
    <submittedName>
        <fullName evidence="8">RNA polymerase sigma-70 factor (ECF subfamily)</fullName>
    </submittedName>
</protein>
<reference evidence="8 9" key="1">
    <citation type="submission" date="2023-07" db="EMBL/GenBank/DDBJ databases">
        <title>Sequencing the genomes of 1000 actinobacteria strains.</title>
        <authorList>
            <person name="Klenk H.-P."/>
        </authorList>
    </citation>
    <scope>NUCLEOTIDE SEQUENCE [LARGE SCALE GENOMIC DNA]</scope>
    <source>
        <strain evidence="8 9">DSM 44710</strain>
    </source>
</reference>
<dbReference type="NCBIfam" id="TIGR02937">
    <property type="entry name" value="sigma70-ECF"/>
    <property type="match status" value="1"/>
</dbReference>
<evidence type="ECO:0000313" key="9">
    <source>
        <dbReference type="Proteomes" id="UP001240984"/>
    </source>
</evidence>
<dbReference type="SUPFAM" id="SSF88659">
    <property type="entry name" value="Sigma3 and sigma4 domains of RNA polymerase sigma factors"/>
    <property type="match status" value="1"/>
</dbReference>
<dbReference type="Proteomes" id="UP001240984">
    <property type="component" value="Unassembled WGS sequence"/>
</dbReference>
<keyword evidence="5" id="KW-0804">Transcription</keyword>
<proteinExistence type="inferred from homology"/>
<evidence type="ECO:0000259" key="7">
    <source>
        <dbReference type="Pfam" id="PF04545"/>
    </source>
</evidence>
<comment type="similarity">
    <text evidence="1">Belongs to the sigma-70 factor family. ECF subfamily.</text>
</comment>
<dbReference type="CDD" id="cd06171">
    <property type="entry name" value="Sigma70_r4"/>
    <property type="match status" value="1"/>
</dbReference>
<gene>
    <name evidence="8" type="ORF">J2S43_001197</name>
</gene>
<feature type="domain" description="RNA polymerase sigma-70 region 4" evidence="7">
    <location>
        <begin position="114"/>
        <end position="162"/>
    </location>
</feature>
<evidence type="ECO:0000256" key="3">
    <source>
        <dbReference type="ARBA" id="ARBA00023082"/>
    </source>
</evidence>
<comment type="caution">
    <text evidence="8">The sequence shown here is derived from an EMBL/GenBank/DDBJ whole genome shotgun (WGS) entry which is preliminary data.</text>
</comment>
<dbReference type="InterPro" id="IPR039425">
    <property type="entry name" value="RNA_pol_sigma-70-like"/>
</dbReference>
<organism evidence="8 9">
    <name type="scientific">Catenuloplanes nepalensis</name>
    <dbReference type="NCBI Taxonomy" id="587533"/>
    <lineage>
        <taxon>Bacteria</taxon>
        <taxon>Bacillati</taxon>
        <taxon>Actinomycetota</taxon>
        <taxon>Actinomycetes</taxon>
        <taxon>Micromonosporales</taxon>
        <taxon>Micromonosporaceae</taxon>
        <taxon>Catenuloplanes</taxon>
    </lineage>
</organism>
<dbReference type="Pfam" id="PF04542">
    <property type="entry name" value="Sigma70_r2"/>
    <property type="match status" value="1"/>
</dbReference>
<evidence type="ECO:0000256" key="5">
    <source>
        <dbReference type="ARBA" id="ARBA00023163"/>
    </source>
</evidence>
<evidence type="ECO:0000256" key="2">
    <source>
        <dbReference type="ARBA" id="ARBA00023015"/>
    </source>
</evidence>
<dbReference type="InterPro" id="IPR013325">
    <property type="entry name" value="RNA_pol_sigma_r2"/>
</dbReference>
<dbReference type="PANTHER" id="PTHR43133:SF52">
    <property type="entry name" value="ECF RNA POLYMERASE SIGMA FACTOR SIGL"/>
    <property type="match status" value="1"/>
</dbReference>
<keyword evidence="2" id="KW-0805">Transcription regulation</keyword>
<accession>A0ABT9MMS1</accession>
<feature type="domain" description="RNA polymerase sigma-70 region 2" evidence="6">
    <location>
        <begin position="14"/>
        <end position="82"/>
    </location>
</feature>
<evidence type="ECO:0000256" key="1">
    <source>
        <dbReference type="ARBA" id="ARBA00010641"/>
    </source>
</evidence>
<dbReference type="Gene3D" id="1.10.1740.10">
    <property type="match status" value="1"/>
</dbReference>
<dbReference type="SUPFAM" id="SSF88946">
    <property type="entry name" value="Sigma2 domain of RNA polymerase sigma factors"/>
    <property type="match status" value="1"/>
</dbReference>